<dbReference type="CDD" id="cd03801">
    <property type="entry name" value="GT4_PimA-like"/>
    <property type="match status" value="1"/>
</dbReference>
<dbReference type="EMBL" id="CP013002">
    <property type="protein sequence ID" value="ALL14939.1"/>
    <property type="molecule type" value="Genomic_DNA"/>
</dbReference>
<dbReference type="PANTHER" id="PTHR45947:SF3">
    <property type="entry name" value="SULFOQUINOVOSYL TRANSFERASE SQD2"/>
    <property type="match status" value="1"/>
</dbReference>
<keyword evidence="3" id="KW-1185">Reference proteome</keyword>
<protein>
    <recommendedName>
        <fullName evidence="1">Glycosyl transferase family 1 domain-containing protein</fullName>
    </recommendedName>
</protein>
<reference evidence="2 3" key="1">
    <citation type="submission" date="2015-10" db="EMBL/GenBank/DDBJ databases">
        <title>Conservation of the essential genome among Caulobacter and Brevundimonas species.</title>
        <authorList>
            <person name="Scott D."/>
            <person name="Ely B."/>
        </authorList>
    </citation>
    <scope>NUCLEOTIDE SEQUENCE [LARGE SCALE GENOMIC DNA]</scope>
    <source>
        <strain evidence="2 3">CB4</strain>
    </source>
</reference>
<accession>A0A0P0P309</accession>
<gene>
    <name evidence="2" type="ORF">AQ619_17075</name>
</gene>
<dbReference type="KEGG" id="chq:AQ619_17075"/>
<dbReference type="Pfam" id="PF00534">
    <property type="entry name" value="Glycos_transf_1"/>
    <property type="match status" value="1"/>
</dbReference>
<evidence type="ECO:0000313" key="2">
    <source>
        <dbReference type="EMBL" id="ALL14939.1"/>
    </source>
</evidence>
<dbReference type="OrthoDB" id="5490290at2"/>
<evidence type="ECO:0000313" key="3">
    <source>
        <dbReference type="Proteomes" id="UP000056905"/>
    </source>
</evidence>
<dbReference type="InterPro" id="IPR001296">
    <property type="entry name" value="Glyco_trans_1"/>
</dbReference>
<dbReference type="PANTHER" id="PTHR45947">
    <property type="entry name" value="SULFOQUINOVOSYL TRANSFERASE SQD2"/>
    <property type="match status" value="1"/>
</dbReference>
<organism evidence="2 3">
    <name type="scientific">Caulobacter henricii</name>
    <dbReference type="NCBI Taxonomy" id="69395"/>
    <lineage>
        <taxon>Bacteria</taxon>
        <taxon>Pseudomonadati</taxon>
        <taxon>Pseudomonadota</taxon>
        <taxon>Alphaproteobacteria</taxon>
        <taxon>Caulobacterales</taxon>
        <taxon>Caulobacteraceae</taxon>
        <taxon>Caulobacter</taxon>
    </lineage>
</organism>
<dbReference type="Proteomes" id="UP000056905">
    <property type="component" value="Chromosome"/>
</dbReference>
<feature type="domain" description="Glycosyl transferase family 1" evidence="1">
    <location>
        <begin position="196"/>
        <end position="344"/>
    </location>
</feature>
<dbReference type="InterPro" id="IPR050194">
    <property type="entry name" value="Glycosyltransferase_grp1"/>
</dbReference>
<dbReference type="RefSeq" id="WP_062150503.1">
    <property type="nucleotide sequence ID" value="NZ_CP013002.1"/>
</dbReference>
<proteinExistence type="predicted"/>
<dbReference type="Gene3D" id="3.40.50.2000">
    <property type="entry name" value="Glycogen Phosphorylase B"/>
    <property type="match status" value="1"/>
</dbReference>
<dbReference type="AlphaFoldDB" id="A0A0P0P309"/>
<dbReference type="SUPFAM" id="SSF53756">
    <property type="entry name" value="UDP-Glycosyltransferase/glycogen phosphorylase"/>
    <property type="match status" value="1"/>
</dbReference>
<evidence type="ECO:0000259" key="1">
    <source>
        <dbReference type="Pfam" id="PF00534"/>
    </source>
</evidence>
<dbReference type="STRING" id="69395.AQ619_17075"/>
<sequence length="559" mass="61608">MSNAVLYLNPEAFDTSSKTLMGRHAAGESFLRGYLRHADVDAYHFWNVADRPPKDLQAFVNLVEPIRKPTTMIHSNNRTALGTVGVVNFAAPRLALESWARRPLGDSAYAICGITHTTASDQVMDMIGNMLIAPVKPWDALICTSRAVRAAVETQFEATAAYLADVHGATHVPRPRLETIPLGVNVSDFITTPAQKAEWRQKLAIPDDTVVCLYVGRFSPAGKMNPIPMGLALERAAALSGKKIAWVVAGWAGSDIATENYHKASREACPSIQYIPLDGRLPDVRFSIWAVGDFFLSLSDNVQETFGLTPVEAMAAGIPNVVSDWDGYRDTVRHGIDGFRIATYAPGPGKGEDMAYRYANQWMRYDAYVGAASQTTVVDVEEAARAIATLVDDPELRRKMGANARERAVKDFDWATVIKSYQTLWGEMNSRRLAERTPLNRPRNVPNNPWRLDPFTLFASYPTEYLSPSSMVRLNPGVTWDAVRLMVHEPMARIGASVLPTEQDLKALVDALSAVRQCSVGELTKPHPPIRSTLLERGILWLAKYGFATIIGRSNTIPA</sequence>
<name>A0A0P0P309_9CAUL</name>
<dbReference type="GO" id="GO:0016757">
    <property type="term" value="F:glycosyltransferase activity"/>
    <property type="evidence" value="ECO:0007669"/>
    <property type="project" value="InterPro"/>
</dbReference>